<evidence type="ECO:0008006" key="4">
    <source>
        <dbReference type="Google" id="ProtNLM"/>
    </source>
</evidence>
<accession>A0A4V5MMD3</accession>
<proteinExistence type="predicted"/>
<dbReference type="Proteomes" id="UP000306808">
    <property type="component" value="Unassembled WGS sequence"/>
</dbReference>
<evidence type="ECO:0000256" key="1">
    <source>
        <dbReference type="SAM" id="Phobius"/>
    </source>
</evidence>
<comment type="caution">
    <text evidence="2">The sequence shown here is derived from an EMBL/GenBank/DDBJ whole genome shotgun (WGS) entry which is preliminary data.</text>
</comment>
<feature type="transmembrane region" description="Helical" evidence="1">
    <location>
        <begin position="67"/>
        <end position="85"/>
    </location>
</feature>
<sequence>MFSTICLLFFVAFILWMNTSKRITWQEKPELLQRLAKDSVRSKYISSVLMLMATSLSVVQLGFGSGLFAAILVLMCMGSLIVLFFPFRYAGFPWIIGTYLVCFLMEYLIR</sequence>
<organism evidence="2 3">
    <name type="scientific">Sphingobacterium olei</name>
    <dbReference type="NCBI Taxonomy" id="2571155"/>
    <lineage>
        <taxon>Bacteria</taxon>
        <taxon>Pseudomonadati</taxon>
        <taxon>Bacteroidota</taxon>
        <taxon>Sphingobacteriia</taxon>
        <taxon>Sphingobacteriales</taxon>
        <taxon>Sphingobacteriaceae</taxon>
        <taxon>Sphingobacterium</taxon>
    </lineage>
</organism>
<name>A0A4V5MMD3_9SPHI</name>
<keyword evidence="1" id="KW-0472">Membrane</keyword>
<keyword evidence="1" id="KW-1133">Transmembrane helix</keyword>
<gene>
    <name evidence="2" type="ORF">FAZ15_11045</name>
</gene>
<dbReference type="OrthoDB" id="711246at2"/>
<dbReference type="AlphaFoldDB" id="A0A4V5MMD3"/>
<keyword evidence="3" id="KW-1185">Reference proteome</keyword>
<feature type="transmembrane region" description="Helical" evidence="1">
    <location>
        <begin position="91"/>
        <end position="109"/>
    </location>
</feature>
<keyword evidence="1" id="KW-0812">Transmembrane</keyword>
<evidence type="ECO:0000313" key="3">
    <source>
        <dbReference type="Proteomes" id="UP000306808"/>
    </source>
</evidence>
<evidence type="ECO:0000313" key="2">
    <source>
        <dbReference type="EMBL" id="TJZ60528.1"/>
    </source>
</evidence>
<dbReference type="EMBL" id="SUME01000004">
    <property type="protein sequence ID" value="TJZ60528.1"/>
    <property type="molecule type" value="Genomic_DNA"/>
</dbReference>
<protein>
    <recommendedName>
        <fullName evidence="4">DUF3325 domain-containing protein</fullName>
    </recommendedName>
</protein>
<reference evidence="2 3" key="1">
    <citation type="submission" date="2019-04" db="EMBL/GenBank/DDBJ databases">
        <title>Sphingobacterium olei sp. nov., isolated from oil-contaminated soil.</title>
        <authorList>
            <person name="Liu B."/>
        </authorList>
    </citation>
    <scope>NUCLEOTIDE SEQUENCE [LARGE SCALE GENOMIC DNA]</scope>
    <source>
        <strain evidence="2 3">HAL-9</strain>
    </source>
</reference>